<dbReference type="Proteomes" id="UP000267164">
    <property type="component" value="Chromosome"/>
</dbReference>
<sequence>MKFDWSKAKWRKSTYSGGSGGECVEVAFAVGQVGVRDSKDRQSPVLVFSDRAWDVFIASKVWEL</sequence>
<dbReference type="OrthoDB" id="4564763at2"/>
<evidence type="ECO:0000313" key="3">
    <source>
        <dbReference type="Proteomes" id="UP000267164"/>
    </source>
</evidence>
<proteinExistence type="predicted"/>
<dbReference type="RefSeq" id="WP_120736661.1">
    <property type="nucleotide sequence ID" value="NZ_CP032568.1"/>
</dbReference>
<protein>
    <submittedName>
        <fullName evidence="2">DUF397 domain-containing protein</fullName>
    </submittedName>
</protein>
<dbReference type="AlphaFoldDB" id="A0A386ZCC0"/>
<evidence type="ECO:0000313" key="2">
    <source>
        <dbReference type="EMBL" id="AYF74744.1"/>
    </source>
</evidence>
<accession>A0A386ZCC0</accession>
<feature type="domain" description="DUF397" evidence="1">
    <location>
        <begin position="8"/>
        <end position="58"/>
    </location>
</feature>
<organism evidence="2 3">
    <name type="scientific">Nocardia yunnanensis</name>
    <dbReference type="NCBI Taxonomy" id="2382165"/>
    <lineage>
        <taxon>Bacteria</taxon>
        <taxon>Bacillati</taxon>
        <taxon>Actinomycetota</taxon>
        <taxon>Actinomycetes</taxon>
        <taxon>Mycobacteriales</taxon>
        <taxon>Nocardiaceae</taxon>
        <taxon>Nocardia</taxon>
    </lineage>
</organism>
<dbReference type="Pfam" id="PF04149">
    <property type="entry name" value="DUF397"/>
    <property type="match status" value="1"/>
</dbReference>
<dbReference type="InterPro" id="IPR007278">
    <property type="entry name" value="DUF397"/>
</dbReference>
<dbReference type="KEGG" id="nyu:D7D52_13680"/>
<keyword evidence="3" id="KW-1185">Reference proteome</keyword>
<dbReference type="EMBL" id="CP032568">
    <property type="protein sequence ID" value="AYF74744.1"/>
    <property type="molecule type" value="Genomic_DNA"/>
</dbReference>
<evidence type="ECO:0000259" key="1">
    <source>
        <dbReference type="Pfam" id="PF04149"/>
    </source>
</evidence>
<name>A0A386ZCC0_9NOCA</name>
<reference evidence="2 3" key="1">
    <citation type="submission" date="2018-09" db="EMBL/GenBank/DDBJ databases">
        <title>Nocardia yunnanensis sp. nov., an actinomycete isolated from a soil sample.</title>
        <authorList>
            <person name="Zhang J."/>
        </authorList>
    </citation>
    <scope>NUCLEOTIDE SEQUENCE [LARGE SCALE GENOMIC DNA]</scope>
    <source>
        <strain evidence="2 3">CFHS0054</strain>
    </source>
</reference>
<gene>
    <name evidence="2" type="ORF">D7D52_13680</name>
</gene>